<organism evidence="1 2">
    <name type="scientific">Phytophthora kernoviae</name>
    <dbReference type="NCBI Taxonomy" id="325452"/>
    <lineage>
        <taxon>Eukaryota</taxon>
        <taxon>Sar</taxon>
        <taxon>Stramenopiles</taxon>
        <taxon>Oomycota</taxon>
        <taxon>Peronosporomycetes</taxon>
        <taxon>Peronosporales</taxon>
        <taxon>Peronosporaceae</taxon>
        <taxon>Phytophthora</taxon>
    </lineage>
</organism>
<comment type="caution">
    <text evidence="1">The sequence shown here is derived from an EMBL/GenBank/DDBJ whole genome shotgun (WGS) entry which is preliminary data.</text>
</comment>
<evidence type="ECO:0000313" key="1">
    <source>
        <dbReference type="EMBL" id="RLN53969.1"/>
    </source>
</evidence>
<dbReference type="AlphaFoldDB" id="A0A421FXA1"/>
<dbReference type="EMBL" id="MBAD02001517">
    <property type="protein sequence ID" value="RLN53969.1"/>
    <property type="molecule type" value="Genomic_DNA"/>
</dbReference>
<dbReference type="Proteomes" id="UP000284657">
    <property type="component" value="Unassembled WGS sequence"/>
</dbReference>
<protein>
    <submittedName>
        <fullName evidence="1">Uncharacterized protein</fullName>
    </submittedName>
</protein>
<accession>A0A421FXA1</accession>
<reference evidence="1 2" key="1">
    <citation type="submission" date="2018-07" db="EMBL/GenBank/DDBJ databases">
        <title>Genome sequencing of oomycete isolates from Chile give support for New Zealand origin for Phytophthora kernoviae and make available the first Nothophytophthora sp. genome.</title>
        <authorList>
            <person name="Studholme D.J."/>
            <person name="Sanfuentes E."/>
            <person name="Panda P."/>
            <person name="Hill R."/>
            <person name="Sambles C."/>
            <person name="Grant M."/>
            <person name="Williams N.M."/>
            <person name="Mcdougal R.L."/>
        </authorList>
    </citation>
    <scope>NUCLEOTIDE SEQUENCE [LARGE SCALE GENOMIC DNA]</scope>
    <source>
        <strain evidence="1">Chile7</strain>
    </source>
</reference>
<proteinExistence type="predicted"/>
<sequence length="179" mass="20421">MSAVALNGPSASAATSDPKFRARRASFVPLQRLECVRVTKKLRRRGHRVYAIGVLLQRTEARRHLSDCVYKVSPASNLSPEAMQAFMMAEREPDFTVERRLSEFRELRANVLQLVRSKRAHVKSCADCQDLLRLLWSRQQQNWTMKLVFSGKERRFALLSAFLNDLLALTAKCGNASRN</sequence>
<gene>
    <name evidence="1" type="ORF">BBJ29_004901</name>
</gene>
<evidence type="ECO:0000313" key="2">
    <source>
        <dbReference type="Proteomes" id="UP000284657"/>
    </source>
</evidence>
<name>A0A421FXA1_9STRA</name>